<dbReference type="AlphaFoldDB" id="U2J167"/>
<dbReference type="Pfam" id="PF02838">
    <property type="entry name" value="Glyco_hydro_20b"/>
    <property type="match status" value="1"/>
</dbReference>
<dbReference type="eggNOG" id="COG3525">
    <property type="taxonomic scope" value="Bacteria"/>
</dbReference>
<keyword evidence="10" id="KW-1185">Reference proteome</keyword>
<dbReference type="PRINTS" id="PR00738">
    <property type="entry name" value="GLHYDRLASE20"/>
</dbReference>
<evidence type="ECO:0000256" key="1">
    <source>
        <dbReference type="ARBA" id="ARBA00001231"/>
    </source>
</evidence>
<evidence type="ECO:0000256" key="3">
    <source>
        <dbReference type="ARBA" id="ARBA00012663"/>
    </source>
</evidence>
<feature type="domain" description="Glycoside hydrolase family 20 catalytic" evidence="7">
    <location>
        <begin position="137"/>
        <end position="488"/>
    </location>
</feature>
<comment type="similarity">
    <text evidence="2">Belongs to the glycosyl hydrolase 20 family.</text>
</comment>
<evidence type="ECO:0000256" key="4">
    <source>
        <dbReference type="ARBA" id="ARBA00022801"/>
    </source>
</evidence>
<dbReference type="Gene3D" id="3.30.379.10">
    <property type="entry name" value="Chitobiase/beta-hexosaminidase domain 2-like"/>
    <property type="match status" value="1"/>
</dbReference>
<reference evidence="9 10" key="1">
    <citation type="journal article" date="2013" name="Genome Announc.">
        <title>The Draft Genome Sequence of Sphingomonas paucimobilis Strain HER1398 (Proteobacteria), Host to the Giant PAU Phage, Indicates That It Is a Member of the Genus Sphingobacterium (Bacteroidetes).</title>
        <authorList>
            <person name="White R.A.III."/>
            <person name="Suttle C.A."/>
        </authorList>
    </citation>
    <scope>NUCLEOTIDE SEQUENCE [LARGE SCALE GENOMIC DNA]</scope>
    <source>
        <strain evidence="9 10">HER1398</strain>
    </source>
</reference>
<proteinExistence type="inferred from homology"/>
<dbReference type="GO" id="GO:0004563">
    <property type="term" value="F:beta-N-acetylhexosaminidase activity"/>
    <property type="evidence" value="ECO:0007669"/>
    <property type="project" value="UniProtKB-EC"/>
</dbReference>
<dbReference type="PANTHER" id="PTHR22600:SF57">
    <property type="entry name" value="BETA-N-ACETYLHEXOSAMINIDASE"/>
    <property type="match status" value="1"/>
</dbReference>
<name>U2J167_9SPHI</name>
<evidence type="ECO:0000256" key="5">
    <source>
        <dbReference type="ARBA" id="ARBA00023295"/>
    </source>
</evidence>
<dbReference type="Proteomes" id="UP000016584">
    <property type="component" value="Unassembled WGS sequence"/>
</dbReference>
<dbReference type="PANTHER" id="PTHR22600">
    <property type="entry name" value="BETA-HEXOSAMINIDASE"/>
    <property type="match status" value="1"/>
</dbReference>
<dbReference type="Pfam" id="PF00728">
    <property type="entry name" value="Glyco_hydro_20"/>
    <property type="match status" value="1"/>
</dbReference>
<dbReference type="InterPro" id="IPR015882">
    <property type="entry name" value="HEX_bac_N"/>
</dbReference>
<evidence type="ECO:0000256" key="2">
    <source>
        <dbReference type="ARBA" id="ARBA00006285"/>
    </source>
</evidence>
<keyword evidence="5" id="KW-0326">Glycosidase</keyword>
<dbReference type="RefSeq" id="WP_021070192.1">
    <property type="nucleotide sequence ID" value="NZ_ATDL01000015.1"/>
</dbReference>
<dbReference type="InterPro" id="IPR015883">
    <property type="entry name" value="Glyco_hydro_20_cat"/>
</dbReference>
<evidence type="ECO:0000256" key="6">
    <source>
        <dbReference type="PIRSR" id="PIRSR625705-1"/>
    </source>
</evidence>
<dbReference type="InterPro" id="IPR017853">
    <property type="entry name" value="GH"/>
</dbReference>
<feature type="domain" description="Beta-hexosaminidase bacterial type N-terminal" evidence="8">
    <location>
        <begin position="23"/>
        <end position="134"/>
    </location>
</feature>
<dbReference type="InterPro" id="IPR025705">
    <property type="entry name" value="Beta_hexosaminidase_sua/sub"/>
</dbReference>
<feature type="active site" description="Proton donor" evidence="6">
    <location>
        <position position="316"/>
    </location>
</feature>
<dbReference type="STRING" id="1346330.M472_07955"/>
<dbReference type="InterPro" id="IPR029018">
    <property type="entry name" value="Hex-like_dom2"/>
</dbReference>
<dbReference type="EC" id="3.2.1.52" evidence="3"/>
<keyword evidence="4" id="KW-0378">Hydrolase</keyword>
<sequence>MRQLRNIFILSFSIISSITFAQVQIIPYPNEVIAKIGDIDVSQGLYPKGKSDHLSYIKKMLETEFAIPTDKGLPIQLRIAANTDGSPEAYTLDIKKNQIDIQASSETGVFYAIQSLKQLLLHSKQLPLLTIKDAPAFKWRSFMLDDARYFQGKETVKKLLDDMALLKMNRFHWHLTNDAGWRIEIKSFPLLTEIGSTRDSSQINDSGKKWKSTRTDHKVHRGFYTQEDIKEIIAYASERHIMIIPEVSMPGHMSAAIASYPFLGTKKKKISIPSYFGVVTEVLDVSSPQAKEFVHTVLKEVAELFPSNFIHIGGDEVKYDQWKASSAIQEYMKSNNIDTYYDLQVYFTNEVSRFVDNSLHKRVIGWNEILGRNVHEWAQESNANTTLSKNAIIQFWKGNAEDLLFGIEKGHEIINSDHRYTYLDYTYKQIDLEKAYNFTPVPSGINDEQKKQIIGLGAQMWGEWTPTATEIEYQTYPRIAAYAETGWTSISHKNYERFRNNINNLTKYWISKGYKFPSGEEY</sequence>
<dbReference type="PIRSF" id="PIRSF001093">
    <property type="entry name" value="B-hxosamndse_ab_euk"/>
    <property type="match status" value="1"/>
</dbReference>
<dbReference type="EMBL" id="ATDL01000015">
    <property type="protein sequence ID" value="ERJ58699.1"/>
    <property type="molecule type" value="Genomic_DNA"/>
</dbReference>
<evidence type="ECO:0000259" key="8">
    <source>
        <dbReference type="Pfam" id="PF02838"/>
    </source>
</evidence>
<dbReference type="SUPFAM" id="SSF51445">
    <property type="entry name" value="(Trans)glycosidases"/>
    <property type="match status" value="1"/>
</dbReference>
<dbReference type="Gene3D" id="3.20.20.80">
    <property type="entry name" value="Glycosidases"/>
    <property type="match status" value="1"/>
</dbReference>
<protein>
    <recommendedName>
        <fullName evidence="3">beta-N-acetylhexosaminidase</fullName>
        <ecNumber evidence="3">3.2.1.52</ecNumber>
    </recommendedName>
</protein>
<dbReference type="CDD" id="cd06563">
    <property type="entry name" value="GH20_chitobiase-like"/>
    <property type="match status" value="1"/>
</dbReference>
<dbReference type="PATRIC" id="fig|1346330.5.peg.2025"/>
<gene>
    <name evidence="9" type="ORF">M472_07955</name>
</gene>
<evidence type="ECO:0000259" key="7">
    <source>
        <dbReference type="Pfam" id="PF00728"/>
    </source>
</evidence>
<dbReference type="SUPFAM" id="SSF55545">
    <property type="entry name" value="beta-N-acetylhexosaminidase-like domain"/>
    <property type="match status" value="1"/>
</dbReference>
<evidence type="ECO:0000313" key="10">
    <source>
        <dbReference type="Proteomes" id="UP000016584"/>
    </source>
</evidence>
<dbReference type="GO" id="GO:0016020">
    <property type="term" value="C:membrane"/>
    <property type="evidence" value="ECO:0007669"/>
    <property type="project" value="TreeGrafter"/>
</dbReference>
<comment type="catalytic activity">
    <reaction evidence="1">
        <text>Hydrolysis of terminal non-reducing N-acetyl-D-hexosamine residues in N-acetyl-beta-D-hexosaminides.</text>
        <dbReference type="EC" id="3.2.1.52"/>
    </reaction>
</comment>
<accession>U2J167</accession>
<comment type="caution">
    <text evidence="9">The sequence shown here is derived from an EMBL/GenBank/DDBJ whole genome shotgun (WGS) entry which is preliminary data.</text>
</comment>
<dbReference type="GO" id="GO:0030203">
    <property type="term" value="P:glycosaminoglycan metabolic process"/>
    <property type="evidence" value="ECO:0007669"/>
    <property type="project" value="TreeGrafter"/>
</dbReference>
<organism evidence="9 10">
    <name type="scientific">Sphingobacterium paucimobilis HER1398</name>
    <dbReference type="NCBI Taxonomy" id="1346330"/>
    <lineage>
        <taxon>Bacteria</taxon>
        <taxon>Pseudomonadati</taxon>
        <taxon>Bacteroidota</taxon>
        <taxon>Sphingobacteriia</taxon>
        <taxon>Sphingobacteriales</taxon>
        <taxon>Sphingobacteriaceae</taxon>
        <taxon>Sphingobacterium</taxon>
    </lineage>
</organism>
<dbReference type="GO" id="GO:0005975">
    <property type="term" value="P:carbohydrate metabolic process"/>
    <property type="evidence" value="ECO:0007669"/>
    <property type="project" value="InterPro"/>
</dbReference>
<evidence type="ECO:0000313" key="9">
    <source>
        <dbReference type="EMBL" id="ERJ58699.1"/>
    </source>
</evidence>
<dbReference type="OrthoDB" id="726159at2"/>